<dbReference type="PANTHER" id="PTHR10380">
    <property type="entry name" value="CUTICLE PROTEIN"/>
    <property type="match status" value="1"/>
</dbReference>
<name>A0AAV2RD85_MEGNR</name>
<dbReference type="EMBL" id="CAXKWB010020595">
    <property type="protein sequence ID" value="CAL4122685.1"/>
    <property type="molecule type" value="Genomic_DNA"/>
</dbReference>
<dbReference type="InterPro" id="IPR050468">
    <property type="entry name" value="Cuticle_Struct_Prot"/>
</dbReference>
<comment type="caution">
    <text evidence="4">The sequence shown here is derived from an EMBL/GenBank/DDBJ whole genome shotgun (WGS) entry which is preliminary data.</text>
</comment>
<dbReference type="GO" id="GO:0062129">
    <property type="term" value="C:chitin-based extracellular matrix"/>
    <property type="evidence" value="ECO:0007669"/>
    <property type="project" value="TreeGrafter"/>
</dbReference>
<dbReference type="Pfam" id="PF00379">
    <property type="entry name" value="Chitin_bind_4"/>
    <property type="match status" value="1"/>
</dbReference>
<evidence type="ECO:0000256" key="1">
    <source>
        <dbReference type="ARBA" id="ARBA00022460"/>
    </source>
</evidence>
<dbReference type="GO" id="GO:0008010">
    <property type="term" value="F:structural constituent of chitin-based larval cuticle"/>
    <property type="evidence" value="ECO:0007669"/>
    <property type="project" value="TreeGrafter"/>
</dbReference>
<accession>A0AAV2RD85</accession>
<organism evidence="4 5">
    <name type="scientific">Meganyctiphanes norvegica</name>
    <name type="common">Northern krill</name>
    <name type="synonym">Thysanopoda norvegica</name>
    <dbReference type="NCBI Taxonomy" id="48144"/>
    <lineage>
        <taxon>Eukaryota</taxon>
        <taxon>Metazoa</taxon>
        <taxon>Ecdysozoa</taxon>
        <taxon>Arthropoda</taxon>
        <taxon>Crustacea</taxon>
        <taxon>Multicrustacea</taxon>
        <taxon>Malacostraca</taxon>
        <taxon>Eumalacostraca</taxon>
        <taxon>Eucarida</taxon>
        <taxon>Euphausiacea</taxon>
        <taxon>Euphausiidae</taxon>
        <taxon>Meganyctiphanes</taxon>
    </lineage>
</organism>
<dbReference type="InterPro" id="IPR000618">
    <property type="entry name" value="Insect_cuticle"/>
</dbReference>
<dbReference type="PROSITE" id="PS51155">
    <property type="entry name" value="CHIT_BIND_RR_2"/>
    <property type="match status" value="1"/>
</dbReference>
<gene>
    <name evidence="4" type="ORF">MNOR_LOCUS23407</name>
</gene>
<evidence type="ECO:0000313" key="4">
    <source>
        <dbReference type="EMBL" id="CAL4122685.1"/>
    </source>
</evidence>
<sequence>MKTIVISCMVAMAMAAPQFQEPIAILSQASQMDGPNFRYSFETQDGTAVDAVGSEGAAGVSNIEGSYRFTLPSGEQVEIRYIANENGALYSSPILPQQVQPIH</sequence>
<evidence type="ECO:0000313" key="5">
    <source>
        <dbReference type="Proteomes" id="UP001497623"/>
    </source>
</evidence>
<keyword evidence="5" id="KW-1185">Reference proteome</keyword>
<dbReference type="AlphaFoldDB" id="A0AAV2RD85"/>
<evidence type="ECO:0000256" key="3">
    <source>
        <dbReference type="SAM" id="SignalP"/>
    </source>
</evidence>
<feature type="chain" id="PRO_5043506197" evidence="3">
    <location>
        <begin position="16"/>
        <end position="103"/>
    </location>
</feature>
<dbReference type="PRINTS" id="PR00947">
    <property type="entry name" value="CUTICLE"/>
</dbReference>
<feature type="non-terminal residue" evidence="4">
    <location>
        <position position="103"/>
    </location>
</feature>
<dbReference type="PANTHER" id="PTHR10380:SF173">
    <property type="entry name" value="CUTICULAR PROTEIN 47EF, ISOFORM C-RELATED"/>
    <property type="match status" value="1"/>
</dbReference>
<proteinExistence type="predicted"/>
<feature type="signal peptide" evidence="3">
    <location>
        <begin position="1"/>
        <end position="15"/>
    </location>
</feature>
<dbReference type="Proteomes" id="UP001497623">
    <property type="component" value="Unassembled WGS sequence"/>
</dbReference>
<evidence type="ECO:0000256" key="2">
    <source>
        <dbReference type="PROSITE-ProRule" id="PRU00497"/>
    </source>
</evidence>
<keyword evidence="1 2" id="KW-0193">Cuticle</keyword>
<protein>
    <submittedName>
        <fullName evidence="4">Uncharacterized protein</fullName>
    </submittedName>
</protein>
<reference evidence="4 5" key="1">
    <citation type="submission" date="2024-05" db="EMBL/GenBank/DDBJ databases">
        <authorList>
            <person name="Wallberg A."/>
        </authorList>
    </citation>
    <scope>NUCLEOTIDE SEQUENCE [LARGE SCALE GENOMIC DNA]</scope>
</reference>
<keyword evidence="3" id="KW-0732">Signal</keyword>